<dbReference type="Proteomes" id="UP001633002">
    <property type="component" value="Unassembled WGS sequence"/>
</dbReference>
<dbReference type="Gene3D" id="3.30.420.40">
    <property type="match status" value="1"/>
</dbReference>
<name>A0ABD3IBC1_9MARC</name>
<dbReference type="FunFam" id="3.30.420.40:FF:000058">
    <property type="entry name" value="Putative actin-related protein 5"/>
    <property type="match status" value="1"/>
</dbReference>
<sequence length="104" mass="10948">MARGAAGLGKSTGVVLDNGAGFCKAGIGGEADPPLVMPNCMARPRSAINIHSTPLLAAWKGGSLLAASQEFQMAAVTKKEYEECGSMRCRRAYAYAVTWFSKGY</sequence>
<dbReference type="SUPFAM" id="SSF53067">
    <property type="entry name" value="Actin-like ATPase domain"/>
    <property type="match status" value="2"/>
</dbReference>
<keyword evidence="2" id="KW-1185">Reference proteome</keyword>
<comment type="caution">
    <text evidence="1">The sequence shown here is derived from an EMBL/GenBank/DDBJ whole genome shotgun (WGS) entry which is preliminary data.</text>
</comment>
<evidence type="ECO:0008006" key="3">
    <source>
        <dbReference type="Google" id="ProtNLM"/>
    </source>
</evidence>
<evidence type="ECO:0000313" key="1">
    <source>
        <dbReference type="EMBL" id="KAL3698854.1"/>
    </source>
</evidence>
<accession>A0ABD3IBC1</accession>
<protein>
    <recommendedName>
        <fullName evidence="3">Actin</fullName>
    </recommendedName>
</protein>
<proteinExistence type="predicted"/>
<dbReference type="EMBL" id="JBJQOH010000002">
    <property type="protein sequence ID" value="KAL3698854.1"/>
    <property type="molecule type" value="Genomic_DNA"/>
</dbReference>
<dbReference type="AlphaFoldDB" id="A0ABD3IBC1"/>
<reference evidence="1 2" key="1">
    <citation type="submission" date="2024-09" db="EMBL/GenBank/DDBJ databases">
        <title>Chromosome-scale assembly of Riccia sorocarpa.</title>
        <authorList>
            <person name="Paukszto L."/>
        </authorList>
    </citation>
    <scope>NUCLEOTIDE SEQUENCE [LARGE SCALE GENOMIC DNA]</scope>
    <source>
        <strain evidence="1">LP-2024</strain>
        <tissue evidence="1">Aerial parts of the thallus</tissue>
    </source>
</reference>
<evidence type="ECO:0000313" key="2">
    <source>
        <dbReference type="Proteomes" id="UP001633002"/>
    </source>
</evidence>
<gene>
    <name evidence="1" type="ORF">R1sor_012930</name>
</gene>
<dbReference type="InterPro" id="IPR004000">
    <property type="entry name" value="Actin"/>
</dbReference>
<dbReference type="Pfam" id="PF00022">
    <property type="entry name" value="Actin"/>
    <property type="match status" value="1"/>
</dbReference>
<organism evidence="1 2">
    <name type="scientific">Riccia sorocarpa</name>
    <dbReference type="NCBI Taxonomy" id="122646"/>
    <lineage>
        <taxon>Eukaryota</taxon>
        <taxon>Viridiplantae</taxon>
        <taxon>Streptophyta</taxon>
        <taxon>Embryophyta</taxon>
        <taxon>Marchantiophyta</taxon>
        <taxon>Marchantiopsida</taxon>
        <taxon>Marchantiidae</taxon>
        <taxon>Marchantiales</taxon>
        <taxon>Ricciaceae</taxon>
        <taxon>Riccia</taxon>
    </lineage>
</organism>
<dbReference type="InterPro" id="IPR043129">
    <property type="entry name" value="ATPase_NBD"/>
</dbReference>